<feature type="transmembrane region" description="Helical" evidence="7">
    <location>
        <begin position="294"/>
        <end position="313"/>
    </location>
</feature>
<dbReference type="GO" id="GO:0048039">
    <property type="term" value="F:ubiquinone binding"/>
    <property type="evidence" value="ECO:0007669"/>
    <property type="project" value="TreeGrafter"/>
</dbReference>
<evidence type="ECO:0000256" key="4">
    <source>
        <dbReference type="ARBA" id="ARBA00022989"/>
    </source>
</evidence>
<organism evidence="9 10">
    <name type="scientific">Phnomibacter ginsenosidimutans</name>
    <dbReference type="NCBI Taxonomy" id="2676868"/>
    <lineage>
        <taxon>Bacteria</taxon>
        <taxon>Pseudomonadati</taxon>
        <taxon>Bacteroidota</taxon>
        <taxon>Chitinophagia</taxon>
        <taxon>Chitinophagales</taxon>
        <taxon>Chitinophagaceae</taxon>
        <taxon>Phnomibacter</taxon>
    </lineage>
</organism>
<feature type="transmembrane region" description="Helical" evidence="7">
    <location>
        <begin position="235"/>
        <end position="255"/>
    </location>
</feature>
<evidence type="ECO:0000256" key="7">
    <source>
        <dbReference type="SAM" id="Phobius"/>
    </source>
</evidence>
<proteinExistence type="inferred from homology"/>
<gene>
    <name evidence="9" type="ORF">GLV81_03905</name>
</gene>
<dbReference type="InterPro" id="IPR010227">
    <property type="entry name" value="NADH_Q_OxRdtase_chainM/4"/>
</dbReference>
<feature type="transmembrane region" description="Helical" evidence="7">
    <location>
        <begin position="78"/>
        <end position="96"/>
    </location>
</feature>
<evidence type="ECO:0000313" key="9">
    <source>
        <dbReference type="EMBL" id="QGW27360.1"/>
    </source>
</evidence>
<evidence type="ECO:0000256" key="3">
    <source>
        <dbReference type="ARBA" id="ARBA00022692"/>
    </source>
</evidence>
<feature type="transmembrane region" description="Helical" evidence="7">
    <location>
        <begin position="154"/>
        <end position="177"/>
    </location>
</feature>
<dbReference type="PRINTS" id="PR01437">
    <property type="entry name" value="NUOXDRDTASE4"/>
</dbReference>
<keyword evidence="10" id="KW-1185">Reference proteome</keyword>
<dbReference type="GO" id="GO:0015990">
    <property type="term" value="P:electron transport coupled proton transport"/>
    <property type="evidence" value="ECO:0007669"/>
    <property type="project" value="TreeGrafter"/>
</dbReference>
<dbReference type="InterPro" id="IPR001750">
    <property type="entry name" value="ND/Mrp_TM"/>
</dbReference>
<dbReference type="GO" id="GO:0012505">
    <property type="term" value="C:endomembrane system"/>
    <property type="evidence" value="ECO:0007669"/>
    <property type="project" value="UniProtKB-SubCell"/>
</dbReference>
<dbReference type="Proteomes" id="UP000426027">
    <property type="component" value="Chromosome"/>
</dbReference>
<keyword evidence="5 7" id="KW-0472">Membrane</keyword>
<feature type="domain" description="NADH:quinone oxidoreductase/Mrp antiporter transmembrane" evidence="8">
    <location>
        <begin position="122"/>
        <end position="408"/>
    </location>
</feature>
<feature type="transmembrane region" description="Helical" evidence="7">
    <location>
        <begin position="400"/>
        <end position="418"/>
    </location>
</feature>
<reference evidence="9 10" key="1">
    <citation type="submission" date="2019-11" db="EMBL/GenBank/DDBJ databases">
        <authorList>
            <person name="Im W.T."/>
        </authorList>
    </citation>
    <scope>NUCLEOTIDE SEQUENCE [LARGE SCALE GENOMIC DNA]</scope>
    <source>
        <strain evidence="9 10">SB-02</strain>
    </source>
</reference>
<feature type="transmembrane region" description="Helical" evidence="7">
    <location>
        <begin position="325"/>
        <end position="342"/>
    </location>
</feature>
<comment type="subcellular location">
    <subcellularLocation>
        <location evidence="1">Endomembrane system</location>
        <topology evidence="1">Multi-pass membrane protein</topology>
    </subcellularLocation>
    <subcellularLocation>
        <location evidence="6">Membrane</location>
        <topology evidence="6">Multi-pass membrane protein</topology>
    </subcellularLocation>
</comment>
<sequence length="479" mass="52802">MMLSSFIFIPLLAGLLLFFVQQQQLVKILSLAAAAAVLGVVLYAVSLPAGHASLSYTTGWLGSINSNFSLLLDGPAKITTLLTAVSFVIIFIATWNNDYADGNSYYALMLLSMSGLMGVFLSADALLFYFFWELALIPVYFLCSKWGGEKRIPVTFKFFIYTFVGSVLMLIGIIYLYNKTADHSFAWSSFKAVVLTAKEQAYFFWFFFIAFAIKMPVFPFHTWQPDAYETSPTSTTMVLSGVMVKMGLFAVIRWLLPVFPDMSDKMASLIMIFSIIGMLYASLIAMKQDSIKRLIAYSSIAHIGLMSAGLFAGNTVAYNGVLVQMFNHGINIIGLWIVVDIIEQQTGIRKMSELGGLAQQAPRLTIMLVIVALANIALPLTNGFIGEFMMFTGLYQYNPWYAVVAGISIIFAAVYTLGMIQKVFYGELNTAVKVVDLKLMQWLALALIVAMIFVAGVYPKPLLQLGEAAGQVIATTVTK</sequence>
<dbReference type="NCBIfam" id="TIGR01972">
    <property type="entry name" value="NDH_I_M"/>
    <property type="match status" value="1"/>
</dbReference>
<dbReference type="GO" id="GO:0042773">
    <property type="term" value="P:ATP synthesis coupled electron transport"/>
    <property type="evidence" value="ECO:0007669"/>
    <property type="project" value="InterPro"/>
</dbReference>
<feature type="transmembrane region" description="Helical" evidence="7">
    <location>
        <begin position="267"/>
        <end position="285"/>
    </location>
</feature>
<evidence type="ECO:0000259" key="8">
    <source>
        <dbReference type="Pfam" id="PF00361"/>
    </source>
</evidence>
<evidence type="ECO:0000256" key="1">
    <source>
        <dbReference type="ARBA" id="ARBA00004127"/>
    </source>
</evidence>
<keyword evidence="9" id="KW-0560">Oxidoreductase</keyword>
<comment type="similarity">
    <text evidence="2">Belongs to the complex I subunit 4 family.</text>
</comment>
<dbReference type="GO" id="GO:0003954">
    <property type="term" value="F:NADH dehydrogenase activity"/>
    <property type="evidence" value="ECO:0007669"/>
    <property type="project" value="TreeGrafter"/>
</dbReference>
<evidence type="ECO:0000256" key="2">
    <source>
        <dbReference type="ARBA" id="ARBA00009025"/>
    </source>
</evidence>
<dbReference type="PANTHER" id="PTHR43507:SF1">
    <property type="entry name" value="NADH-UBIQUINONE OXIDOREDUCTASE CHAIN 4"/>
    <property type="match status" value="1"/>
</dbReference>
<keyword evidence="3 6" id="KW-0812">Transmembrane</keyword>
<dbReference type="KEGG" id="fls:GLV81_03905"/>
<dbReference type="GO" id="GO:0008137">
    <property type="term" value="F:NADH dehydrogenase (ubiquinone) activity"/>
    <property type="evidence" value="ECO:0007669"/>
    <property type="project" value="InterPro"/>
</dbReference>
<dbReference type="EC" id="1.6.5.-" evidence="9"/>
<feature type="transmembrane region" description="Helical" evidence="7">
    <location>
        <begin position="202"/>
        <end position="223"/>
    </location>
</feature>
<feature type="transmembrane region" description="Helical" evidence="7">
    <location>
        <begin position="32"/>
        <end position="57"/>
    </location>
</feature>
<dbReference type="AlphaFoldDB" id="A0A6I6GB46"/>
<feature type="transmembrane region" description="Helical" evidence="7">
    <location>
        <begin position="439"/>
        <end position="458"/>
    </location>
</feature>
<accession>A0A6I6GB46</accession>
<evidence type="ECO:0000313" key="10">
    <source>
        <dbReference type="Proteomes" id="UP000426027"/>
    </source>
</evidence>
<dbReference type="PANTHER" id="PTHR43507">
    <property type="entry name" value="NADH-UBIQUINONE OXIDOREDUCTASE CHAIN 4"/>
    <property type="match status" value="1"/>
</dbReference>
<dbReference type="GO" id="GO:0016020">
    <property type="term" value="C:membrane"/>
    <property type="evidence" value="ECO:0007669"/>
    <property type="project" value="UniProtKB-SubCell"/>
</dbReference>
<name>A0A6I6GB46_9BACT</name>
<protein>
    <submittedName>
        <fullName evidence="9">NADH-quinone oxidoreductase subunit M</fullName>
        <ecNumber evidence="9">1.6.5.-</ecNumber>
    </submittedName>
</protein>
<evidence type="ECO:0000256" key="5">
    <source>
        <dbReference type="ARBA" id="ARBA00023136"/>
    </source>
</evidence>
<dbReference type="RefSeq" id="WP_157477054.1">
    <property type="nucleotide sequence ID" value="NZ_CP046566.1"/>
</dbReference>
<dbReference type="InterPro" id="IPR003918">
    <property type="entry name" value="NADH_UbQ_OxRdtase"/>
</dbReference>
<feature type="transmembrane region" description="Helical" evidence="7">
    <location>
        <begin position="116"/>
        <end position="142"/>
    </location>
</feature>
<dbReference type="EMBL" id="CP046566">
    <property type="protein sequence ID" value="QGW27360.1"/>
    <property type="molecule type" value="Genomic_DNA"/>
</dbReference>
<feature type="transmembrane region" description="Helical" evidence="7">
    <location>
        <begin position="363"/>
        <end position="380"/>
    </location>
</feature>
<evidence type="ECO:0000256" key="6">
    <source>
        <dbReference type="RuleBase" id="RU000320"/>
    </source>
</evidence>
<keyword evidence="4 7" id="KW-1133">Transmembrane helix</keyword>
<dbReference type="Pfam" id="PF00361">
    <property type="entry name" value="Proton_antipo_M"/>
    <property type="match status" value="1"/>
</dbReference>